<keyword evidence="1" id="KW-0812">Transmembrane</keyword>
<evidence type="ECO:0000313" key="2">
    <source>
        <dbReference type="EMBL" id="CAG9325214.1"/>
    </source>
</evidence>
<comment type="caution">
    <text evidence="2">The sequence shown here is derived from an EMBL/GenBank/DDBJ whole genome shotgun (WGS) entry which is preliminary data.</text>
</comment>
<dbReference type="Proteomes" id="UP001162131">
    <property type="component" value="Unassembled WGS sequence"/>
</dbReference>
<feature type="transmembrane region" description="Helical" evidence="1">
    <location>
        <begin position="42"/>
        <end position="62"/>
    </location>
</feature>
<evidence type="ECO:0000256" key="1">
    <source>
        <dbReference type="SAM" id="Phobius"/>
    </source>
</evidence>
<name>A0AAU9JWD5_9CILI</name>
<proteinExistence type="predicted"/>
<keyword evidence="1" id="KW-1133">Transmembrane helix</keyword>
<keyword evidence="1" id="KW-0472">Membrane</keyword>
<evidence type="ECO:0000313" key="3">
    <source>
        <dbReference type="Proteomes" id="UP001162131"/>
    </source>
</evidence>
<reference evidence="2" key="1">
    <citation type="submission" date="2021-09" db="EMBL/GenBank/DDBJ databases">
        <authorList>
            <consortium name="AG Swart"/>
            <person name="Singh M."/>
            <person name="Singh A."/>
            <person name="Seah K."/>
            <person name="Emmerich C."/>
        </authorList>
    </citation>
    <scope>NUCLEOTIDE SEQUENCE</scope>
    <source>
        <strain evidence="2">ATCC30299</strain>
    </source>
</reference>
<organism evidence="2 3">
    <name type="scientific">Blepharisma stoltei</name>
    <dbReference type="NCBI Taxonomy" id="1481888"/>
    <lineage>
        <taxon>Eukaryota</taxon>
        <taxon>Sar</taxon>
        <taxon>Alveolata</taxon>
        <taxon>Ciliophora</taxon>
        <taxon>Postciliodesmatophora</taxon>
        <taxon>Heterotrichea</taxon>
        <taxon>Heterotrichida</taxon>
        <taxon>Blepharismidae</taxon>
        <taxon>Blepharisma</taxon>
    </lineage>
</organism>
<accession>A0AAU9JWD5</accession>
<dbReference type="AlphaFoldDB" id="A0AAU9JWD5"/>
<keyword evidence="3" id="KW-1185">Reference proteome</keyword>
<sequence length="161" mass="19007">MKRTRKKINKINADLSVINKNLIYLSAQTITTSHLDEFQNDIAYKVLLGLIYGAFGFGFLYWQISAQGDSIYSKIEKKDDNLYKNIERKFGNFDKNIERKLEILDGKSEHSDKNIYGKFENLDKTIERKFENLNKNIERKFDTSDWNFKSLVKKLIENLNH</sequence>
<protein>
    <submittedName>
        <fullName evidence="2">Uncharacterized protein</fullName>
    </submittedName>
</protein>
<gene>
    <name evidence="2" type="ORF">BSTOLATCC_MIC37960</name>
</gene>
<dbReference type="EMBL" id="CAJZBQ010000037">
    <property type="protein sequence ID" value="CAG9325214.1"/>
    <property type="molecule type" value="Genomic_DNA"/>
</dbReference>